<dbReference type="SMART" id="SM01153">
    <property type="entry name" value="DUF1693"/>
    <property type="match status" value="1"/>
</dbReference>
<dbReference type="GO" id="GO:1990817">
    <property type="term" value="F:poly(A) RNA polymerase activity"/>
    <property type="evidence" value="ECO:0007669"/>
    <property type="project" value="UniProtKB-EC"/>
</dbReference>
<dbReference type="AlphaFoldDB" id="A0AA88HCN5"/>
<proteinExistence type="inferred from homology"/>
<keyword evidence="6" id="KW-1185">Reference proteome</keyword>
<keyword evidence="3" id="KW-0808">Transferase</keyword>
<evidence type="ECO:0000313" key="6">
    <source>
        <dbReference type="Proteomes" id="UP001187531"/>
    </source>
</evidence>
<dbReference type="InterPro" id="IPR012937">
    <property type="entry name" value="TET5"/>
</dbReference>
<dbReference type="GO" id="GO:0003723">
    <property type="term" value="F:RNA binding"/>
    <property type="evidence" value="ECO:0007669"/>
    <property type="project" value="TreeGrafter"/>
</dbReference>
<name>A0AA88HCN5_ARTSF</name>
<evidence type="ECO:0000256" key="4">
    <source>
        <dbReference type="ARBA" id="ARBA00047933"/>
    </source>
</evidence>
<dbReference type="Proteomes" id="UP001187531">
    <property type="component" value="Unassembled WGS sequence"/>
</dbReference>
<dbReference type="EMBL" id="JAVRJZ010000020">
    <property type="protein sequence ID" value="KAK2706473.1"/>
    <property type="molecule type" value="Genomic_DNA"/>
</dbReference>
<dbReference type="PANTHER" id="PTHR12974">
    <property type="entry name" value="PRION-LIKE- Q/N-RICH -DOMAIN-BEARING PROTEIN PROTEIN 44"/>
    <property type="match status" value="1"/>
</dbReference>
<dbReference type="GO" id="GO:0048255">
    <property type="term" value="P:mRNA stabilization"/>
    <property type="evidence" value="ECO:0007669"/>
    <property type="project" value="TreeGrafter"/>
</dbReference>
<accession>A0AA88HCN5</accession>
<evidence type="ECO:0000313" key="5">
    <source>
        <dbReference type="EMBL" id="KAK2706473.1"/>
    </source>
</evidence>
<dbReference type="Pfam" id="PF07984">
    <property type="entry name" value="NTP_transf_7"/>
    <property type="match status" value="1"/>
</dbReference>
<sequence>MSFNIMQKGAIELNAEALSRLRNSSFSVMASKHLEVAAPYEPAFDLESVADSDSDSGVDLFADDDGKSSFSDRSKTHSVSPSRLTEVESETRFAVLSYEQVKRLNDVLTEPMAVYGRGNFPILDIKLCDLIRVVRSKLEADSVTVRDVRLNGGAASHVLASETALPYNDTDLIFNVELSSGRAYDRVKFATLSALLDFLPEGVSKNRMSTCSIKEAYVSKMIKVTEGDRWSLISLGSKSQGKNVELKFVDTMKRQFEFSVDSFQIVLDSFLVFQECAHMPISESFYPTVIGDSVYGDIREALLHLHKRLIATRAPEEIRGGGLLKYCNLLVQDYRPASPKELKQMERYMCSRFFIDFSDIMQQKNKLETYLWNHFRGSDPALVYDYLMILYTVVDESTVCLMGHERRQTLSLIEELGYSIYYGDLNRVFVPQPCVPPQAYYYPQSYYYPAIPSLAPAKAQKEVESQDPTSCSCQCHNSCKTQQCS</sequence>
<organism evidence="5 6">
    <name type="scientific">Artemia franciscana</name>
    <name type="common">Brine shrimp</name>
    <name type="synonym">Artemia sanfranciscana</name>
    <dbReference type="NCBI Taxonomy" id="6661"/>
    <lineage>
        <taxon>Eukaryota</taxon>
        <taxon>Metazoa</taxon>
        <taxon>Ecdysozoa</taxon>
        <taxon>Arthropoda</taxon>
        <taxon>Crustacea</taxon>
        <taxon>Branchiopoda</taxon>
        <taxon>Anostraca</taxon>
        <taxon>Artemiidae</taxon>
        <taxon>Artemia</taxon>
    </lineage>
</organism>
<evidence type="ECO:0000256" key="2">
    <source>
        <dbReference type="ARBA" id="ARBA00012388"/>
    </source>
</evidence>
<dbReference type="PANTHER" id="PTHR12974:SF36">
    <property type="entry name" value="POLYNUCLEOTIDE ADENYLYLTRANSFERASE"/>
    <property type="match status" value="1"/>
</dbReference>
<dbReference type="EC" id="2.7.7.19" evidence="2"/>
<reference evidence="5" key="1">
    <citation type="submission" date="2023-07" db="EMBL/GenBank/DDBJ databases">
        <title>Chromosome-level genome assembly of Artemia franciscana.</title>
        <authorList>
            <person name="Jo E."/>
        </authorList>
    </citation>
    <scope>NUCLEOTIDE SEQUENCE</scope>
    <source>
        <tissue evidence="5">Whole body</tissue>
    </source>
</reference>
<comment type="caution">
    <text evidence="5">The sequence shown here is derived from an EMBL/GenBank/DDBJ whole genome shotgun (WGS) entry which is preliminary data.</text>
</comment>
<evidence type="ECO:0000256" key="1">
    <source>
        <dbReference type="ARBA" id="ARBA00007631"/>
    </source>
</evidence>
<gene>
    <name evidence="5" type="ORF">QYM36_016499</name>
</gene>
<protein>
    <recommendedName>
        <fullName evidence="2">polynucleotide adenylyltransferase</fullName>
        <ecNumber evidence="2">2.7.7.19</ecNumber>
    </recommendedName>
</protein>
<comment type="catalytic activity">
    <reaction evidence="4">
        <text>RNA(n) + ATP = RNA(n)-3'-adenine ribonucleotide + diphosphate</text>
        <dbReference type="Rhea" id="RHEA:11332"/>
        <dbReference type="Rhea" id="RHEA-COMP:14527"/>
        <dbReference type="Rhea" id="RHEA-COMP:17347"/>
        <dbReference type="ChEBI" id="CHEBI:30616"/>
        <dbReference type="ChEBI" id="CHEBI:33019"/>
        <dbReference type="ChEBI" id="CHEBI:140395"/>
        <dbReference type="ChEBI" id="CHEBI:173115"/>
        <dbReference type="EC" id="2.7.7.19"/>
    </reaction>
    <physiologicalReaction direction="left-to-right" evidence="4">
        <dbReference type="Rhea" id="RHEA:11333"/>
    </physiologicalReaction>
</comment>
<comment type="similarity">
    <text evidence="1">Belongs to the TENT family.</text>
</comment>
<evidence type="ECO:0000256" key="3">
    <source>
        <dbReference type="ARBA" id="ARBA00022679"/>
    </source>
</evidence>